<dbReference type="GO" id="GO:1990351">
    <property type="term" value="C:transporter complex"/>
    <property type="evidence" value="ECO:0007669"/>
    <property type="project" value="TreeGrafter"/>
</dbReference>
<dbReference type="Proteomes" id="UP000526408">
    <property type="component" value="Unassembled WGS sequence"/>
</dbReference>
<dbReference type="AlphaFoldDB" id="A0A7X6H0U7"/>
<evidence type="ECO:0000313" key="4">
    <source>
        <dbReference type="Proteomes" id="UP000526408"/>
    </source>
</evidence>
<dbReference type="GO" id="GO:0015920">
    <property type="term" value="P:lipopolysaccharide transport"/>
    <property type="evidence" value="ECO:0007669"/>
    <property type="project" value="InterPro"/>
</dbReference>
<comment type="caution">
    <text evidence="1">Lacks conserved residue(s) required for the propagation of feature annotation.</text>
</comment>
<dbReference type="Pfam" id="PF04453">
    <property type="entry name" value="LptD"/>
    <property type="match status" value="1"/>
</dbReference>
<dbReference type="EMBL" id="JAAZQQ010000002">
    <property type="protein sequence ID" value="NKX44737.1"/>
    <property type="molecule type" value="Genomic_DNA"/>
</dbReference>
<sequence length="714" mass="78126" precursor="true">MTRAPLRLAAAALTVLALALPAGGQQTQPPATLIADAIRFEQGSQVIRATGSVEIFYQGARLRAAAVVYDGATDTVQVTGPITLTEESGRTVVFAEFAELSADLQNGVLRSARLVLDRQLQIAATEIERSDGRYTQLYQGVASSCEVCADRPVPLWEIRAQRVIHDQQERQLYFDNASFRVMGVPVAWVPRMRLPDPTLERATGLLTPSLRANDDTGTHLRLPYFITLGDHADLTLVPWIGAGATDTVELRYRQAFRGGEIEVQGALSRDDMTTEDQRGYLFAAGAFDLPRGYRLDFALQGVTDRGYLTTYGFPDPDLLESYVRASRATRDQYVEIGATSYVSLREGDDNETLPTQVLNAEITRRFVPGAIGGIATVGLEAFGYARLSDADGFDGRDVARLSGFLDWRRDTVLPGGLLMAVEGALYADIYNTWQDPAFDGTRTRVAPVLGVELRYPLARSTAGGVTHLIEPVVQLAWSDVSGDAVPAEDSRIVEFDEANLLALDRFPGADQRETGLRASIGFGYTRTDTLGWSLGVAAGLVLRETDTGQFTSGSGLDGIRSDYLLATHFSQGDRWRVINRALFDSALDFTSNELSLGWQGDRHALETSYTWLAADPAEDRPLDMAEWALDAEYEIRAGWLASANWRYDFVENAPTRAGLAVAYANECVDMEFSVARRYTTSTTLTPATEVGFTVSLNGFGAQRGGRSHTRSCLR</sequence>
<evidence type="ECO:0000256" key="1">
    <source>
        <dbReference type="HAMAP-Rule" id="MF_01411"/>
    </source>
</evidence>
<keyword evidence="1" id="KW-0998">Cell outer membrane</keyword>
<dbReference type="PANTHER" id="PTHR30189">
    <property type="entry name" value="LPS-ASSEMBLY PROTEIN"/>
    <property type="match status" value="1"/>
</dbReference>
<comment type="function">
    <text evidence="1">Involved in the assembly of lipopolysaccharide (LPS) at the surface of the outer membrane.</text>
</comment>
<keyword evidence="4" id="KW-1185">Reference proteome</keyword>
<name>A0A7X6H0U7_9RHOB</name>
<comment type="subcellular location">
    <subcellularLocation>
        <location evidence="1">Cell outer membrane</location>
    </subcellularLocation>
</comment>
<dbReference type="InterPro" id="IPR007543">
    <property type="entry name" value="LptD_C"/>
</dbReference>
<comment type="similarity">
    <text evidence="1">Belongs to the LptD family.</text>
</comment>
<dbReference type="GO" id="GO:0009279">
    <property type="term" value="C:cell outer membrane"/>
    <property type="evidence" value="ECO:0007669"/>
    <property type="project" value="UniProtKB-SubCell"/>
</dbReference>
<accession>A0A7X6H0U7</accession>
<organism evidence="3 4">
    <name type="scientific">Roseicyclus persicicus</name>
    <dbReference type="NCBI Taxonomy" id="2650661"/>
    <lineage>
        <taxon>Bacteria</taxon>
        <taxon>Pseudomonadati</taxon>
        <taxon>Pseudomonadota</taxon>
        <taxon>Alphaproteobacteria</taxon>
        <taxon>Rhodobacterales</taxon>
        <taxon>Roseobacteraceae</taxon>
        <taxon>Roseicyclus</taxon>
    </lineage>
</organism>
<reference evidence="3 4" key="1">
    <citation type="submission" date="2020-04" db="EMBL/GenBank/DDBJ databases">
        <authorList>
            <person name="Yoon J."/>
        </authorList>
    </citation>
    <scope>NUCLEOTIDE SEQUENCE [LARGE SCALE GENOMIC DNA]</scope>
    <source>
        <strain evidence="3 4">KMU-115</strain>
    </source>
</reference>
<dbReference type="InterPro" id="IPR020889">
    <property type="entry name" value="LipoPS_assembly_LptD"/>
</dbReference>
<feature type="domain" description="LptD C-terminal" evidence="2">
    <location>
        <begin position="277"/>
        <end position="639"/>
    </location>
</feature>
<dbReference type="PANTHER" id="PTHR30189:SF1">
    <property type="entry name" value="LPS-ASSEMBLY PROTEIN LPTD"/>
    <property type="match status" value="1"/>
</dbReference>
<proteinExistence type="inferred from homology"/>
<dbReference type="InterPro" id="IPR050218">
    <property type="entry name" value="LptD"/>
</dbReference>
<dbReference type="GO" id="GO:0043165">
    <property type="term" value="P:Gram-negative-bacterium-type cell outer membrane assembly"/>
    <property type="evidence" value="ECO:0007669"/>
    <property type="project" value="UniProtKB-UniRule"/>
</dbReference>
<evidence type="ECO:0000313" key="3">
    <source>
        <dbReference type="EMBL" id="NKX44737.1"/>
    </source>
</evidence>
<dbReference type="HAMAP" id="MF_01411">
    <property type="entry name" value="LPS_assembly_LptD"/>
    <property type="match status" value="1"/>
</dbReference>
<protein>
    <recommendedName>
        <fullName evidence="1">LPS-assembly protein LptD</fullName>
    </recommendedName>
</protein>
<feature type="chain" id="PRO_5031660019" description="LPS-assembly protein LptD" evidence="1">
    <location>
        <begin position="25"/>
        <end position="714"/>
    </location>
</feature>
<gene>
    <name evidence="1" type="primary">lptD</name>
    <name evidence="3" type="ORF">HCU73_09055</name>
</gene>
<comment type="subunit">
    <text evidence="1">Component of the lipopolysaccharide transport and assembly complex.</text>
</comment>
<evidence type="ECO:0000259" key="2">
    <source>
        <dbReference type="Pfam" id="PF04453"/>
    </source>
</evidence>
<comment type="caution">
    <text evidence="3">The sequence shown here is derived from an EMBL/GenBank/DDBJ whole genome shotgun (WGS) entry which is preliminary data.</text>
</comment>
<keyword evidence="1" id="KW-0472">Membrane</keyword>
<dbReference type="RefSeq" id="WP_168623084.1">
    <property type="nucleotide sequence ID" value="NZ_JAAZQQ010000002.1"/>
</dbReference>
<keyword evidence="1" id="KW-0732">Signal</keyword>
<feature type="signal peptide" evidence="1">
    <location>
        <begin position="1"/>
        <end position="24"/>
    </location>
</feature>